<dbReference type="GO" id="GO:0032298">
    <property type="term" value="P:positive regulation of DNA-templated DNA replication initiation"/>
    <property type="evidence" value="ECO:0007669"/>
    <property type="project" value="TreeGrafter"/>
</dbReference>
<protein>
    <submittedName>
        <fullName evidence="1">Uncharacterized protein</fullName>
    </submittedName>
</protein>
<dbReference type="Proteomes" id="UP000256763">
    <property type="component" value="Unassembled WGS sequence"/>
</dbReference>
<dbReference type="AlphaFoldDB" id="A0A3E0WYC7"/>
<comment type="caution">
    <text evidence="1">The sequence shown here is derived from an EMBL/GenBank/DDBJ whole genome shotgun (WGS) entry which is preliminary data.</text>
</comment>
<evidence type="ECO:0000313" key="2">
    <source>
        <dbReference type="Proteomes" id="UP000256763"/>
    </source>
</evidence>
<dbReference type="GO" id="GO:0003887">
    <property type="term" value="F:DNA-directed DNA polymerase activity"/>
    <property type="evidence" value="ECO:0007669"/>
    <property type="project" value="InterPro"/>
</dbReference>
<dbReference type="GO" id="GO:0003677">
    <property type="term" value="F:DNA binding"/>
    <property type="evidence" value="ECO:0007669"/>
    <property type="project" value="InterPro"/>
</dbReference>
<accession>A0A3E0WYC7</accession>
<dbReference type="PANTHER" id="PTHR38767">
    <property type="entry name" value="DNA POLYMERASE III SUBUNIT CHI"/>
    <property type="match status" value="1"/>
</dbReference>
<dbReference type="GO" id="GO:0006260">
    <property type="term" value="P:DNA replication"/>
    <property type="evidence" value="ECO:0007669"/>
    <property type="project" value="InterPro"/>
</dbReference>
<reference evidence="2" key="1">
    <citation type="submission" date="2017-05" db="EMBL/GenBank/DDBJ databases">
        <authorList>
            <person name="Sharma S."/>
            <person name="Sidhu C."/>
            <person name="Pinnaka A.K."/>
        </authorList>
    </citation>
    <scope>NUCLEOTIDE SEQUENCE [LARGE SCALE GENOMIC DNA]</scope>
    <source>
        <strain evidence="2">AK93</strain>
    </source>
</reference>
<dbReference type="InterPro" id="IPR007459">
    <property type="entry name" value="DNA_pol3_chi"/>
</dbReference>
<dbReference type="SUPFAM" id="SSF102400">
    <property type="entry name" value="DNA polymerase III chi subunit"/>
    <property type="match status" value="1"/>
</dbReference>
<proteinExistence type="predicted"/>
<dbReference type="InterPro" id="IPR036768">
    <property type="entry name" value="PolIII_chi_sf"/>
</dbReference>
<sequence>MVERIDFYILDENGGEGCEQFTCRLTEKAYDQGHKIFIRAATPEQASTVDKLLWTYRQGSFCLTPAFKRPITSRLSSAPRAARGKRSIC</sequence>
<dbReference type="Pfam" id="PF04364">
    <property type="entry name" value="DNA_pol3_chi"/>
    <property type="match status" value="1"/>
</dbReference>
<dbReference type="PANTHER" id="PTHR38767:SF1">
    <property type="entry name" value="DNA POLYMERASE III SUBUNIT CHI"/>
    <property type="match status" value="1"/>
</dbReference>
<dbReference type="Gene3D" id="3.40.50.10110">
    <property type="entry name" value="DNA polymerase III subunit chi"/>
    <property type="match status" value="1"/>
</dbReference>
<evidence type="ECO:0000313" key="1">
    <source>
        <dbReference type="EMBL" id="RFA38004.1"/>
    </source>
</evidence>
<keyword evidence="2" id="KW-1185">Reference proteome</keyword>
<gene>
    <name evidence="1" type="ORF">CAL65_06490</name>
</gene>
<dbReference type="EMBL" id="NFZW01000005">
    <property type="protein sequence ID" value="RFA38004.1"/>
    <property type="molecule type" value="Genomic_DNA"/>
</dbReference>
<organism evidence="1 2">
    <name type="scientific">Alkalilimnicola ehrlichii</name>
    <dbReference type="NCBI Taxonomy" id="351052"/>
    <lineage>
        <taxon>Bacteria</taxon>
        <taxon>Pseudomonadati</taxon>
        <taxon>Pseudomonadota</taxon>
        <taxon>Gammaproteobacteria</taxon>
        <taxon>Chromatiales</taxon>
        <taxon>Ectothiorhodospiraceae</taxon>
        <taxon>Alkalilimnicola</taxon>
    </lineage>
</organism>
<name>A0A3E0WYC7_9GAMM</name>